<dbReference type="AlphaFoldDB" id="A0AAU9V7P0"/>
<proteinExistence type="predicted"/>
<feature type="signal peptide" evidence="1">
    <location>
        <begin position="1"/>
        <end position="17"/>
    </location>
</feature>
<evidence type="ECO:0000256" key="1">
    <source>
        <dbReference type="SAM" id="SignalP"/>
    </source>
</evidence>
<keyword evidence="3" id="KW-1185">Reference proteome</keyword>
<accession>A0AAU9V7P0</accession>
<dbReference type="EMBL" id="CAKOGL010000031">
    <property type="protein sequence ID" value="CAH2108080.1"/>
    <property type="molecule type" value="Genomic_DNA"/>
</dbReference>
<reference evidence="2" key="1">
    <citation type="submission" date="2022-03" db="EMBL/GenBank/DDBJ databases">
        <authorList>
            <person name="Tunstrom K."/>
        </authorList>
    </citation>
    <scope>NUCLEOTIDE SEQUENCE</scope>
</reference>
<gene>
    <name evidence="2" type="ORF">EEDITHA_LOCUS22046</name>
</gene>
<organism evidence="2 3">
    <name type="scientific">Euphydryas editha</name>
    <name type="common">Edith's checkerspot</name>
    <dbReference type="NCBI Taxonomy" id="104508"/>
    <lineage>
        <taxon>Eukaryota</taxon>
        <taxon>Metazoa</taxon>
        <taxon>Ecdysozoa</taxon>
        <taxon>Arthropoda</taxon>
        <taxon>Hexapoda</taxon>
        <taxon>Insecta</taxon>
        <taxon>Pterygota</taxon>
        <taxon>Neoptera</taxon>
        <taxon>Endopterygota</taxon>
        <taxon>Lepidoptera</taxon>
        <taxon>Glossata</taxon>
        <taxon>Ditrysia</taxon>
        <taxon>Papilionoidea</taxon>
        <taxon>Nymphalidae</taxon>
        <taxon>Nymphalinae</taxon>
        <taxon>Euphydryas</taxon>
    </lineage>
</organism>
<sequence length="234" mass="26890">MFKKICILLVFVASVNCQTWASRACLENKNDYFVKIIQETINKIENDIKWCNFKLLDINKEINERLFKWHALGTANYTNGFLINLTKIDISNIDARFQTTTVNGTMEHRLTVSGKLNFRNLNLGYDVTAYMEDSEIHHFTGTFPYTTVAIQCSIVKNLMTNETSVSMRTDSSTAASRRMVYMPENSISEVLSRHIFNYDISPSFDRWGPDIMAPIVAEIASRAEIPKIRFDNKC</sequence>
<keyword evidence="1" id="KW-0732">Signal</keyword>
<evidence type="ECO:0000313" key="3">
    <source>
        <dbReference type="Proteomes" id="UP001153954"/>
    </source>
</evidence>
<evidence type="ECO:0000313" key="2">
    <source>
        <dbReference type="EMBL" id="CAH2108080.1"/>
    </source>
</evidence>
<protein>
    <submittedName>
        <fullName evidence="2">Uncharacterized protein</fullName>
    </submittedName>
</protein>
<dbReference type="Proteomes" id="UP001153954">
    <property type="component" value="Unassembled WGS sequence"/>
</dbReference>
<comment type="caution">
    <text evidence="2">The sequence shown here is derived from an EMBL/GenBank/DDBJ whole genome shotgun (WGS) entry which is preliminary data.</text>
</comment>
<feature type="chain" id="PRO_5043829813" evidence="1">
    <location>
        <begin position="18"/>
        <end position="234"/>
    </location>
</feature>
<name>A0AAU9V7P0_EUPED</name>